<dbReference type="InterPro" id="IPR036388">
    <property type="entry name" value="WH-like_DNA-bd_sf"/>
</dbReference>
<dbReference type="GO" id="GO:0006355">
    <property type="term" value="P:regulation of DNA-templated transcription"/>
    <property type="evidence" value="ECO:0007669"/>
    <property type="project" value="InterPro"/>
</dbReference>
<dbReference type="PROSITE" id="PS51755">
    <property type="entry name" value="OMPR_PHOB"/>
    <property type="match status" value="1"/>
</dbReference>
<accession>A0A4V4EUM1</accession>
<evidence type="ECO:0000259" key="4">
    <source>
        <dbReference type="PROSITE" id="PS51755"/>
    </source>
</evidence>
<keyword evidence="3" id="KW-0812">Transmembrane</keyword>
<keyword evidence="3" id="KW-0472">Membrane</keyword>
<evidence type="ECO:0000256" key="1">
    <source>
        <dbReference type="ARBA" id="ARBA00023125"/>
    </source>
</evidence>
<dbReference type="InterPro" id="IPR001867">
    <property type="entry name" value="OmpR/PhoB-type_DNA-bd"/>
</dbReference>
<evidence type="ECO:0000313" key="6">
    <source>
        <dbReference type="Proteomes" id="UP000304895"/>
    </source>
</evidence>
<feature type="DNA-binding region" description="OmpR/PhoB-type" evidence="2">
    <location>
        <begin position="1"/>
        <end position="105"/>
    </location>
</feature>
<reference evidence="5 6" key="1">
    <citation type="submission" date="2019-04" db="EMBL/GenBank/DDBJ databases">
        <authorList>
            <person name="Fouts D."/>
            <person name="Sutton G."/>
            <person name="Singh I."/>
            <person name="Nguyen K."/>
        </authorList>
    </citation>
    <scope>NUCLEOTIDE SEQUENCE [LARGE SCALE GENOMIC DNA]</scope>
    <source>
        <strain evidence="5 6">55</strain>
    </source>
</reference>
<dbReference type="EMBL" id="SSUJ01000010">
    <property type="protein sequence ID" value="THI29255.1"/>
    <property type="molecule type" value="Genomic_DNA"/>
</dbReference>
<sequence length="252" mass="28734">MKYMIASKVIYDSETGSLACSGHINNEEKKITKTANRILTLLIESHGHVVEREHLLEQVWESHGLVSSNGSLNQYISILRKTLTSLTDIEDIIVSIPKVGFIISQDIEILQLEENKILANEISTKAIKKTSLSTKFLLLTIIIALISNIIFSIYSDDNPRYKTAKKLYAIDKCQIQAWANMPENVNEIITKAISEIAPKLLEQCSKYHAAIFVSLQKSIYQNEDGIVFLSFCPLRENKITHCNNFYHYKWKQ</sequence>
<keyword evidence="1 2" id="KW-0238">DNA-binding</keyword>
<feature type="domain" description="OmpR/PhoB-type" evidence="4">
    <location>
        <begin position="1"/>
        <end position="105"/>
    </location>
</feature>
<name>A0A4V4EUM1_KLEPN</name>
<comment type="caution">
    <text evidence="5">The sequence shown here is derived from an EMBL/GenBank/DDBJ whole genome shotgun (WGS) entry which is preliminary data.</text>
</comment>
<keyword evidence="3" id="KW-1133">Transmembrane helix</keyword>
<dbReference type="GO" id="GO:0000160">
    <property type="term" value="P:phosphorelay signal transduction system"/>
    <property type="evidence" value="ECO:0007669"/>
    <property type="project" value="InterPro"/>
</dbReference>
<dbReference type="Pfam" id="PF00486">
    <property type="entry name" value="Trans_reg_C"/>
    <property type="match status" value="1"/>
</dbReference>
<dbReference type="SUPFAM" id="SSF46894">
    <property type="entry name" value="C-terminal effector domain of the bipartite response regulators"/>
    <property type="match status" value="1"/>
</dbReference>
<dbReference type="GO" id="GO:0003677">
    <property type="term" value="F:DNA binding"/>
    <property type="evidence" value="ECO:0007669"/>
    <property type="project" value="UniProtKB-UniRule"/>
</dbReference>
<protein>
    <submittedName>
        <fullName evidence="5">Transcriptional regulator</fullName>
    </submittedName>
</protein>
<evidence type="ECO:0000313" key="5">
    <source>
        <dbReference type="EMBL" id="THI29255.1"/>
    </source>
</evidence>
<feature type="transmembrane region" description="Helical" evidence="3">
    <location>
        <begin position="136"/>
        <end position="154"/>
    </location>
</feature>
<dbReference type="Gene3D" id="1.10.10.10">
    <property type="entry name" value="Winged helix-like DNA-binding domain superfamily/Winged helix DNA-binding domain"/>
    <property type="match status" value="1"/>
</dbReference>
<evidence type="ECO:0000256" key="2">
    <source>
        <dbReference type="PROSITE-ProRule" id="PRU01091"/>
    </source>
</evidence>
<dbReference type="KEGG" id="kpy:KPNIH31_18150"/>
<evidence type="ECO:0000256" key="3">
    <source>
        <dbReference type="SAM" id="Phobius"/>
    </source>
</evidence>
<dbReference type="AlphaFoldDB" id="A0A4V4EUM1"/>
<dbReference type="InterPro" id="IPR016032">
    <property type="entry name" value="Sig_transdc_resp-reg_C-effctor"/>
</dbReference>
<dbReference type="SMART" id="SM00862">
    <property type="entry name" value="Trans_reg_C"/>
    <property type="match status" value="1"/>
</dbReference>
<organism evidence="5 6">
    <name type="scientific">Klebsiella pneumoniae subsp. pneumoniae</name>
    <dbReference type="NCBI Taxonomy" id="72407"/>
    <lineage>
        <taxon>Bacteria</taxon>
        <taxon>Pseudomonadati</taxon>
        <taxon>Pseudomonadota</taxon>
        <taxon>Gammaproteobacteria</taxon>
        <taxon>Enterobacterales</taxon>
        <taxon>Enterobacteriaceae</taxon>
        <taxon>Klebsiella/Raoultella group</taxon>
        <taxon>Klebsiella</taxon>
        <taxon>Klebsiella pneumoniae complex</taxon>
    </lineage>
</organism>
<dbReference type="RefSeq" id="WP_032433356.1">
    <property type="nucleotide sequence ID" value="NZ_CP012745.1"/>
</dbReference>
<dbReference type="CDD" id="cd00383">
    <property type="entry name" value="trans_reg_C"/>
    <property type="match status" value="1"/>
</dbReference>
<proteinExistence type="predicted"/>
<gene>
    <name evidence="5" type="ORF">E9161_13225</name>
</gene>
<dbReference type="Proteomes" id="UP000304895">
    <property type="component" value="Unassembled WGS sequence"/>
</dbReference>